<dbReference type="Pfam" id="PF08852">
    <property type="entry name" value="DUF1822"/>
    <property type="match status" value="1"/>
</dbReference>
<evidence type="ECO:0000313" key="1">
    <source>
        <dbReference type="EMBL" id="MBH8565665.1"/>
    </source>
</evidence>
<dbReference type="InterPro" id="IPR014951">
    <property type="entry name" value="DUF1822"/>
</dbReference>
<name>A0A8J7HWL2_9NOST</name>
<evidence type="ECO:0000313" key="2">
    <source>
        <dbReference type="Proteomes" id="UP000632766"/>
    </source>
</evidence>
<sequence length="305" mass="34277">MSNTQPHILTVPLPGNAHRWAFEFAAQQDTPEKGKQVYLNTLAVYAVHSYLRWLNVETALNQGDSWHQGLRAIFDVADLVLPGVGKLECRPVLPGETEIILPLTVTQDRIGYVAVQFSQQLDFVELLGFSPAVANTQSPQILQIAQLQSLDVIVEIIHRRTLLVNLRQWVAGIFNQDWQPPELVLASNFRNSTTITRPTMNSYSNSISRAKVIDLGRQVLLLVQLTPTDSEVFDIRLRIYPGDDTIHLPSNLQLIVLDEAGNTAMEVQARSADDWIQLEFSCQHEEKFSVKIVLGETSLVEEFVV</sequence>
<comment type="caution">
    <text evidence="1">The sequence shown here is derived from an EMBL/GenBank/DDBJ whole genome shotgun (WGS) entry which is preliminary data.</text>
</comment>
<dbReference type="RefSeq" id="WP_198127455.1">
    <property type="nucleotide sequence ID" value="NZ_JAECZC010000066.1"/>
</dbReference>
<accession>A0A8J7HWL2</accession>
<gene>
    <name evidence="1" type="ORF">I8748_26415</name>
</gene>
<dbReference type="EMBL" id="JAECZC010000066">
    <property type="protein sequence ID" value="MBH8565665.1"/>
    <property type="molecule type" value="Genomic_DNA"/>
</dbReference>
<organism evidence="1 2">
    <name type="scientific">Amazonocrinis nigriterrae CENA67</name>
    <dbReference type="NCBI Taxonomy" id="2794033"/>
    <lineage>
        <taxon>Bacteria</taxon>
        <taxon>Bacillati</taxon>
        <taxon>Cyanobacteriota</taxon>
        <taxon>Cyanophyceae</taxon>
        <taxon>Nostocales</taxon>
        <taxon>Nostocaceae</taxon>
        <taxon>Amazonocrinis</taxon>
        <taxon>Amazonocrinis nigriterrae</taxon>
    </lineage>
</organism>
<keyword evidence="2" id="KW-1185">Reference proteome</keyword>
<proteinExistence type="predicted"/>
<dbReference type="Proteomes" id="UP000632766">
    <property type="component" value="Unassembled WGS sequence"/>
</dbReference>
<protein>
    <submittedName>
        <fullName evidence="1">DUF1822 family protein</fullName>
    </submittedName>
</protein>
<reference evidence="1 2" key="1">
    <citation type="journal article" date="2021" name="Int. J. Syst. Evol. Microbiol.">
        <title>Amazonocrinis nigriterrae gen. nov., sp. nov., Atlanticothrix silvestris gen. nov., sp. nov. and Dendronalium phyllosphericum gen. nov., sp. nov., nostocacean cyanobacteria from Brazilian environments.</title>
        <authorList>
            <person name="Alvarenga D.O."/>
            <person name="Andreote A.P.D."/>
            <person name="Branco L.H.Z."/>
            <person name="Delbaje E."/>
            <person name="Cruz R.B."/>
            <person name="Varani A.M."/>
            <person name="Fiore M.F."/>
        </authorList>
    </citation>
    <scope>NUCLEOTIDE SEQUENCE [LARGE SCALE GENOMIC DNA]</scope>
    <source>
        <strain evidence="1 2">CENA67</strain>
    </source>
</reference>
<dbReference type="AlphaFoldDB" id="A0A8J7HWL2"/>